<keyword evidence="2" id="KW-1185">Reference proteome</keyword>
<sequence length="146" mass="16569">MSHTDENFSINFSSGQIGALGASGQPTEANLFASWFAHWLENLAMQKEGPSVHAKEWQSEMDALRRDVRALHLESQDMLHQVFLGQFRAHKTIISTLKGLMFVKQKEEESLQDYLKCFHVATLNTKNLEDQWAIGAIIMGVQNEHV</sequence>
<comment type="caution">
    <text evidence="1">The sequence shown here is derived from an EMBL/GenBank/DDBJ whole genome shotgun (WGS) entry which is preliminary data.</text>
</comment>
<dbReference type="OrthoDB" id="784947at2759"/>
<evidence type="ECO:0000313" key="2">
    <source>
        <dbReference type="Proteomes" id="UP000828251"/>
    </source>
</evidence>
<organism evidence="1 2">
    <name type="scientific">Gossypium stocksii</name>
    <dbReference type="NCBI Taxonomy" id="47602"/>
    <lineage>
        <taxon>Eukaryota</taxon>
        <taxon>Viridiplantae</taxon>
        <taxon>Streptophyta</taxon>
        <taxon>Embryophyta</taxon>
        <taxon>Tracheophyta</taxon>
        <taxon>Spermatophyta</taxon>
        <taxon>Magnoliopsida</taxon>
        <taxon>eudicotyledons</taxon>
        <taxon>Gunneridae</taxon>
        <taxon>Pentapetalae</taxon>
        <taxon>rosids</taxon>
        <taxon>malvids</taxon>
        <taxon>Malvales</taxon>
        <taxon>Malvaceae</taxon>
        <taxon>Malvoideae</taxon>
        <taxon>Gossypium</taxon>
    </lineage>
</organism>
<proteinExistence type="predicted"/>
<accession>A0A9D3VQU0</accession>
<evidence type="ECO:0008006" key="3">
    <source>
        <dbReference type="Google" id="ProtNLM"/>
    </source>
</evidence>
<gene>
    <name evidence="1" type="ORF">J1N35_018694</name>
</gene>
<dbReference type="EMBL" id="JAIQCV010000006">
    <property type="protein sequence ID" value="KAH1091437.1"/>
    <property type="molecule type" value="Genomic_DNA"/>
</dbReference>
<evidence type="ECO:0000313" key="1">
    <source>
        <dbReference type="EMBL" id="KAH1091437.1"/>
    </source>
</evidence>
<dbReference type="Proteomes" id="UP000828251">
    <property type="component" value="Unassembled WGS sequence"/>
</dbReference>
<name>A0A9D3VQU0_9ROSI</name>
<dbReference type="AlphaFoldDB" id="A0A9D3VQU0"/>
<protein>
    <recommendedName>
        <fullName evidence="3">Retrotransposon gag domain-containing protein</fullName>
    </recommendedName>
</protein>
<reference evidence="1 2" key="1">
    <citation type="journal article" date="2021" name="Plant Biotechnol. J.">
        <title>Multi-omics assisted identification of the key and species-specific regulatory components of drought-tolerant mechanisms in Gossypium stocksii.</title>
        <authorList>
            <person name="Yu D."/>
            <person name="Ke L."/>
            <person name="Zhang D."/>
            <person name="Wu Y."/>
            <person name="Sun Y."/>
            <person name="Mei J."/>
            <person name="Sun J."/>
            <person name="Sun Y."/>
        </authorList>
    </citation>
    <scope>NUCLEOTIDE SEQUENCE [LARGE SCALE GENOMIC DNA]</scope>
    <source>
        <strain evidence="2">cv. E1</strain>
        <tissue evidence="1">Leaf</tissue>
    </source>
</reference>